<sequence length="436" mass="50053">MSLSLGEIRKWSPEEVITFIKAKKNDLFLKENQIKVLEDQEVAGLDFLRLSQEDLERWGIPGGPAKRIIESVKEINEGRLLSLEEALSYIPPTLKCVSKPKPTIPVIGIIPKKILLWNDFFDKVNNYNFDRQQLKFEKPQFGYYQSIYDEFSVRCAVHVNINQVLNLLLGSNYWFSSDRSDRSSRVQPDFSSYYKGKQDFTCYYKGEEEDNMIMVIDIKRNQGLMDIGEKTLPEFCAENEEAKIAIHQIYNYMLFNALKYERLDEEQLTFGDFKFLSILGTGGCGSTKLAEFRGTLIALKSIDLYKQSNLLGEMKNEVEIYKILIDIQGKYIPRLVCYGYYSGFSYVIGTTLAGSSLEGKHITTQQKDMAIDGLNAIHEHGILHKSIHEGNVLLNEDTGDIFIIDFGKSGQVDLNKKNEKFENELKELTYMLDESL</sequence>
<dbReference type="GO" id="GO:0004672">
    <property type="term" value="F:protein kinase activity"/>
    <property type="evidence" value="ECO:0007669"/>
    <property type="project" value="InterPro"/>
</dbReference>
<accession>A0A9N9FGK4</accession>
<organism evidence="2 3">
    <name type="scientific">Diversispora eburnea</name>
    <dbReference type="NCBI Taxonomy" id="1213867"/>
    <lineage>
        <taxon>Eukaryota</taxon>
        <taxon>Fungi</taxon>
        <taxon>Fungi incertae sedis</taxon>
        <taxon>Mucoromycota</taxon>
        <taxon>Glomeromycotina</taxon>
        <taxon>Glomeromycetes</taxon>
        <taxon>Diversisporales</taxon>
        <taxon>Diversisporaceae</taxon>
        <taxon>Diversispora</taxon>
    </lineage>
</organism>
<protein>
    <submittedName>
        <fullName evidence="2">8235_t:CDS:1</fullName>
    </submittedName>
</protein>
<dbReference type="InterPro" id="IPR000719">
    <property type="entry name" value="Prot_kinase_dom"/>
</dbReference>
<reference evidence="2" key="1">
    <citation type="submission" date="2021-06" db="EMBL/GenBank/DDBJ databases">
        <authorList>
            <person name="Kallberg Y."/>
            <person name="Tangrot J."/>
            <person name="Rosling A."/>
        </authorList>
    </citation>
    <scope>NUCLEOTIDE SEQUENCE</scope>
    <source>
        <strain evidence="2">AZ414A</strain>
    </source>
</reference>
<dbReference type="InterPro" id="IPR052396">
    <property type="entry name" value="Meiotic_Drive_Suppr_Kinase"/>
</dbReference>
<dbReference type="EMBL" id="CAJVPK010000620">
    <property type="protein sequence ID" value="CAG8532667.1"/>
    <property type="molecule type" value="Genomic_DNA"/>
</dbReference>
<dbReference type="PROSITE" id="PS50011">
    <property type="entry name" value="PROTEIN_KINASE_DOM"/>
    <property type="match status" value="1"/>
</dbReference>
<dbReference type="InterPro" id="IPR011009">
    <property type="entry name" value="Kinase-like_dom_sf"/>
</dbReference>
<dbReference type="Proteomes" id="UP000789706">
    <property type="component" value="Unassembled WGS sequence"/>
</dbReference>
<evidence type="ECO:0000313" key="2">
    <source>
        <dbReference type="EMBL" id="CAG8532667.1"/>
    </source>
</evidence>
<dbReference type="SUPFAM" id="SSF47769">
    <property type="entry name" value="SAM/Pointed domain"/>
    <property type="match status" value="1"/>
</dbReference>
<dbReference type="SMART" id="SM00454">
    <property type="entry name" value="SAM"/>
    <property type="match status" value="1"/>
</dbReference>
<dbReference type="Gene3D" id="3.30.200.20">
    <property type="entry name" value="Phosphorylase Kinase, domain 1"/>
    <property type="match status" value="1"/>
</dbReference>
<dbReference type="PANTHER" id="PTHR37171:SF1">
    <property type="entry name" value="SERINE_THREONINE-PROTEIN KINASE YRZF-RELATED"/>
    <property type="match status" value="1"/>
</dbReference>
<dbReference type="PANTHER" id="PTHR37171">
    <property type="entry name" value="SERINE/THREONINE-PROTEIN KINASE YRZF-RELATED"/>
    <property type="match status" value="1"/>
</dbReference>
<dbReference type="Pfam" id="PF00069">
    <property type="entry name" value="Pkinase"/>
    <property type="match status" value="1"/>
</dbReference>
<proteinExistence type="predicted"/>
<evidence type="ECO:0000313" key="3">
    <source>
        <dbReference type="Proteomes" id="UP000789706"/>
    </source>
</evidence>
<dbReference type="InterPro" id="IPR001660">
    <property type="entry name" value="SAM"/>
</dbReference>
<keyword evidence="3" id="KW-1185">Reference proteome</keyword>
<comment type="caution">
    <text evidence="2">The sequence shown here is derived from an EMBL/GenBank/DDBJ whole genome shotgun (WGS) entry which is preliminary data.</text>
</comment>
<dbReference type="Gene3D" id="1.10.150.50">
    <property type="entry name" value="Transcription Factor, Ets-1"/>
    <property type="match status" value="1"/>
</dbReference>
<dbReference type="GO" id="GO:0005524">
    <property type="term" value="F:ATP binding"/>
    <property type="evidence" value="ECO:0007669"/>
    <property type="project" value="InterPro"/>
</dbReference>
<gene>
    <name evidence="2" type="ORF">DEBURN_LOCUS6218</name>
</gene>
<feature type="domain" description="Protein kinase" evidence="1">
    <location>
        <begin position="273"/>
        <end position="436"/>
    </location>
</feature>
<dbReference type="InterPro" id="IPR013761">
    <property type="entry name" value="SAM/pointed_sf"/>
</dbReference>
<dbReference type="OrthoDB" id="2156052at2759"/>
<dbReference type="AlphaFoldDB" id="A0A9N9FGK4"/>
<evidence type="ECO:0000259" key="1">
    <source>
        <dbReference type="PROSITE" id="PS50011"/>
    </source>
</evidence>
<dbReference type="Gene3D" id="1.10.510.10">
    <property type="entry name" value="Transferase(Phosphotransferase) domain 1"/>
    <property type="match status" value="1"/>
</dbReference>
<dbReference type="SUPFAM" id="SSF56112">
    <property type="entry name" value="Protein kinase-like (PK-like)"/>
    <property type="match status" value="1"/>
</dbReference>
<name>A0A9N9FGK4_9GLOM</name>